<feature type="region of interest" description="Disordered" evidence="2">
    <location>
        <begin position="79"/>
        <end position="122"/>
    </location>
</feature>
<evidence type="ECO:0000313" key="4">
    <source>
        <dbReference type="Proteomes" id="UP001190700"/>
    </source>
</evidence>
<protein>
    <submittedName>
        <fullName evidence="3">Uncharacterized protein</fullName>
    </submittedName>
</protein>
<dbReference type="Proteomes" id="UP001190700">
    <property type="component" value="Unassembled WGS sequence"/>
</dbReference>
<accession>A0AAE0FSD3</accession>
<dbReference type="AlphaFoldDB" id="A0AAE0FSD3"/>
<feature type="compositionally biased region" description="Basic residues" evidence="2">
    <location>
        <begin position="258"/>
        <end position="271"/>
    </location>
</feature>
<feature type="coiled-coil region" evidence="1">
    <location>
        <begin position="12"/>
        <end position="42"/>
    </location>
</feature>
<feature type="region of interest" description="Disordered" evidence="2">
    <location>
        <begin position="230"/>
        <end position="273"/>
    </location>
</feature>
<feature type="region of interest" description="Disordered" evidence="2">
    <location>
        <begin position="320"/>
        <end position="348"/>
    </location>
</feature>
<comment type="caution">
    <text evidence="3">The sequence shown here is derived from an EMBL/GenBank/DDBJ whole genome shotgun (WGS) entry which is preliminary data.</text>
</comment>
<keyword evidence="4" id="KW-1185">Reference proteome</keyword>
<dbReference type="EMBL" id="LGRX02014214">
    <property type="protein sequence ID" value="KAK3264999.1"/>
    <property type="molecule type" value="Genomic_DNA"/>
</dbReference>
<feature type="coiled-coil region" evidence="1">
    <location>
        <begin position="198"/>
        <end position="225"/>
    </location>
</feature>
<feature type="coiled-coil region" evidence="1">
    <location>
        <begin position="137"/>
        <end position="164"/>
    </location>
</feature>
<evidence type="ECO:0000256" key="2">
    <source>
        <dbReference type="SAM" id="MobiDB-lite"/>
    </source>
</evidence>
<gene>
    <name evidence="3" type="ORF">CYMTET_26293</name>
</gene>
<reference evidence="3 4" key="1">
    <citation type="journal article" date="2015" name="Genome Biol. Evol.">
        <title>Comparative Genomics of a Bacterivorous Green Alga Reveals Evolutionary Causalities and Consequences of Phago-Mixotrophic Mode of Nutrition.</title>
        <authorList>
            <person name="Burns J.A."/>
            <person name="Paasch A."/>
            <person name="Narechania A."/>
            <person name="Kim E."/>
        </authorList>
    </citation>
    <scope>NUCLEOTIDE SEQUENCE [LARGE SCALE GENOMIC DNA]</scope>
    <source>
        <strain evidence="3 4">PLY_AMNH</strain>
    </source>
</reference>
<proteinExistence type="predicted"/>
<name>A0AAE0FSD3_9CHLO</name>
<evidence type="ECO:0000256" key="1">
    <source>
        <dbReference type="SAM" id="Coils"/>
    </source>
</evidence>
<organism evidence="3 4">
    <name type="scientific">Cymbomonas tetramitiformis</name>
    <dbReference type="NCBI Taxonomy" id="36881"/>
    <lineage>
        <taxon>Eukaryota</taxon>
        <taxon>Viridiplantae</taxon>
        <taxon>Chlorophyta</taxon>
        <taxon>Pyramimonadophyceae</taxon>
        <taxon>Pyramimonadales</taxon>
        <taxon>Pyramimonadaceae</taxon>
        <taxon>Cymbomonas</taxon>
    </lineage>
</organism>
<evidence type="ECO:0000313" key="3">
    <source>
        <dbReference type="EMBL" id="KAK3264999.1"/>
    </source>
</evidence>
<sequence>RGLRGFAFGLGVEGSELAKEQLKQVQAALEAEREQSAKNQREWVSEREGLLEQLLDAGRSHCGCEDGILEEEVACSRPEAPLSPAKGLPTCSEAAGHESDGPGSPLLNSPASPSRALRWQSTSSKATRAARLEAWTMSSLQQNIAELKETLLQFDNQVKEQVQQKSKGGWTRLLRGMFRLKAKLVDLQSRFKAKTMEKGECREEHLAVEKQMKDLKEKFAETEAHLADFGGFNASSTTPPTTEEGISDSRVTNASASGRRKTTGSTRKSRKSLQAEETLNAQMADGGVSLVRHLMELKTSQSYVDASNTKRKTLIRNAVSNYQEDESSPLPVARLSPFARDRSTTANA</sequence>
<feature type="compositionally biased region" description="Basic and acidic residues" evidence="2">
    <location>
        <begin position="339"/>
        <end position="348"/>
    </location>
</feature>
<feature type="non-terminal residue" evidence="3">
    <location>
        <position position="1"/>
    </location>
</feature>
<keyword evidence="1" id="KW-0175">Coiled coil</keyword>